<proteinExistence type="predicted"/>
<dbReference type="SUPFAM" id="SSF52172">
    <property type="entry name" value="CheY-like"/>
    <property type="match status" value="1"/>
</dbReference>
<sequence>MKMLVVDDDPAICCIWSDVLEEEGHEVDVIRDAEAARKKLMTKSYDAVVLDLCLGEESGLSVAALATYTNPECRVVIVTGTSLFARGELFCMAPNIAAVLRKPVSISELVAVLEYDAIGLTRMSA</sequence>
<dbReference type="SMART" id="SM00448">
    <property type="entry name" value="REC"/>
    <property type="match status" value="1"/>
</dbReference>
<dbReference type="PANTHER" id="PTHR44591:SF3">
    <property type="entry name" value="RESPONSE REGULATORY DOMAIN-CONTAINING PROTEIN"/>
    <property type="match status" value="1"/>
</dbReference>
<name>A0A934MC94_9RHOB</name>
<dbReference type="InterPro" id="IPR001789">
    <property type="entry name" value="Sig_transdc_resp-reg_receiver"/>
</dbReference>
<dbReference type="EMBL" id="JAEKPD010000005">
    <property type="protein sequence ID" value="MBJ3762270.1"/>
    <property type="molecule type" value="Genomic_DNA"/>
</dbReference>
<dbReference type="Pfam" id="PF00072">
    <property type="entry name" value="Response_reg"/>
    <property type="match status" value="1"/>
</dbReference>
<accession>A0A934MC94</accession>
<protein>
    <submittedName>
        <fullName evidence="4">Response regulator</fullName>
    </submittedName>
</protein>
<reference evidence="4" key="1">
    <citation type="submission" date="2020-12" db="EMBL/GenBank/DDBJ databases">
        <title>Bacterial taxonomy.</title>
        <authorList>
            <person name="Pan X."/>
        </authorList>
    </citation>
    <scope>NUCLEOTIDE SEQUENCE</scope>
    <source>
        <strain evidence="4">KCTC 52957</strain>
    </source>
</reference>
<comment type="caution">
    <text evidence="4">The sequence shown here is derived from an EMBL/GenBank/DDBJ whole genome shotgun (WGS) entry which is preliminary data.</text>
</comment>
<evidence type="ECO:0000313" key="5">
    <source>
        <dbReference type="Proteomes" id="UP000642488"/>
    </source>
</evidence>
<dbReference type="GO" id="GO:0000160">
    <property type="term" value="P:phosphorelay signal transduction system"/>
    <property type="evidence" value="ECO:0007669"/>
    <property type="project" value="InterPro"/>
</dbReference>
<organism evidence="4 5">
    <name type="scientific">Palleronia pontilimi</name>
    <dbReference type="NCBI Taxonomy" id="1964209"/>
    <lineage>
        <taxon>Bacteria</taxon>
        <taxon>Pseudomonadati</taxon>
        <taxon>Pseudomonadota</taxon>
        <taxon>Alphaproteobacteria</taxon>
        <taxon>Rhodobacterales</taxon>
        <taxon>Roseobacteraceae</taxon>
        <taxon>Palleronia</taxon>
    </lineage>
</organism>
<feature type="modified residue" description="4-aspartylphosphate" evidence="2">
    <location>
        <position position="51"/>
    </location>
</feature>
<evidence type="ECO:0000256" key="1">
    <source>
        <dbReference type="ARBA" id="ARBA00022553"/>
    </source>
</evidence>
<evidence type="ECO:0000259" key="3">
    <source>
        <dbReference type="PROSITE" id="PS50110"/>
    </source>
</evidence>
<gene>
    <name evidence="4" type="ORF">ILP92_05865</name>
</gene>
<dbReference type="PANTHER" id="PTHR44591">
    <property type="entry name" value="STRESS RESPONSE REGULATOR PROTEIN 1"/>
    <property type="match status" value="1"/>
</dbReference>
<dbReference type="RefSeq" id="WP_198915439.1">
    <property type="nucleotide sequence ID" value="NZ_JAEKPD010000005.1"/>
</dbReference>
<dbReference type="AlphaFoldDB" id="A0A934MC94"/>
<dbReference type="PROSITE" id="PS50110">
    <property type="entry name" value="RESPONSE_REGULATORY"/>
    <property type="match status" value="1"/>
</dbReference>
<keyword evidence="5" id="KW-1185">Reference proteome</keyword>
<evidence type="ECO:0000313" key="4">
    <source>
        <dbReference type="EMBL" id="MBJ3762270.1"/>
    </source>
</evidence>
<evidence type="ECO:0000256" key="2">
    <source>
        <dbReference type="PROSITE-ProRule" id="PRU00169"/>
    </source>
</evidence>
<dbReference type="Gene3D" id="3.40.50.2300">
    <property type="match status" value="1"/>
</dbReference>
<dbReference type="InterPro" id="IPR050595">
    <property type="entry name" value="Bact_response_regulator"/>
</dbReference>
<keyword evidence="1 2" id="KW-0597">Phosphoprotein</keyword>
<dbReference type="InterPro" id="IPR011006">
    <property type="entry name" value="CheY-like_superfamily"/>
</dbReference>
<dbReference type="Proteomes" id="UP000642488">
    <property type="component" value="Unassembled WGS sequence"/>
</dbReference>
<feature type="domain" description="Response regulatory" evidence="3">
    <location>
        <begin position="2"/>
        <end position="117"/>
    </location>
</feature>